<dbReference type="GO" id="GO:0009265">
    <property type="term" value="P:2'-deoxyribonucleotide biosynthetic process"/>
    <property type="evidence" value="ECO:0007669"/>
    <property type="project" value="TreeGrafter"/>
</dbReference>
<organism evidence="1 2">
    <name type="scientific">Methanoculleus sediminis</name>
    <dbReference type="NCBI Taxonomy" id="1550566"/>
    <lineage>
        <taxon>Archaea</taxon>
        <taxon>Methanobacteriati</taxon>
        <taxon>Methanobacteriota</taxon>
        <taxon>Stenosarchaea group</taxon>
        <taxon>Methanomicrobia</taxon>
        <taxon>Methanomicrobiales</taxon>
        <taxon>Methanomicrobiaceae</taxon>
        <taxon>Methanoculleus</taxon>
    </lineage>
</organism>
<dbReference type="EMBL" id="JXOJ01000002">
    <property type="protein sequence ID" value="KLK88570.1"/>
    <property type="molecule type" value="Genomic_DNA"/>
</dbReference>
<dbReference type="GO" id="GO:0004748">
    <property type="term" value="F:ribonucleoside-diphosphate reductase activity, thioredoxin disulfide as acceptor"/>
    <property type="evidence" value="ECO:0007669"/>
    <property type="project" value="TreeGrafter"/>
</dbReference>
<protein>
    <submittedName>
        <fullName evidence="1">Oxidoreductase</fullName>
    </submittedName>
</protein>
<dbReference type="OrthoDB" id="139164at2157"/>
<dbReference type="PATRIC" id="fig|1550566.3.peg.1316"/>
<dbReference type="GO" id="GO:0031250">
    <property type="term" value="C:anaerobic ribonucleoside-triphosphate reductase complex"/>
    <property type="evidence" value="ECO:0007669"/>
    <property type="project" value="TreeGrafter"/>
</dbReference>
<reference evidence="1 2" key="1">
    <citation type="journal article" date="2015" name="Int. J. Syst. Evol. Microbiol.">
        <title>Methanoculleus sediminis sp. nov., a methanogen from sediments near a submarine mud volcano.</title>
        <authorList>
            <person name="Chen S.C."/>
            <person name="Chen M.F."/>
            <person name="Lai M.C."/>
            <person name="Weng C.Y."/>
            <person name="Wu S.Y."/>
            <person name="Lin S."/>
            <person name="Yang T.F."/>
            <person name="Chen P.C."/>
        </authorList>
    </citation>
    <scope>NUCLEOTIDE SEQUENCE [LARGE SCALE GENOMIC DNA]</scope>
    <source>
        <strain evidence="1 2">S3Fa</strain>
    </source>
</reference>
<dbReference type="RefSeq" id="WP_048182670.1">
    <property type="nucleotide sequence ID" value="NZ_JXOJ01000002.1"/>
</dbReference>
<dbReference type="Pfam" id="PF13597">
    <property type="entry name" value="NRDD"/>
    <property type="match status" value="1"/>
</dbReference>
<keyword evidence="2" id="KW-1185">Reference proteome</keyword>
<dbReference type="SUPFAM" id="SSF51998">
    <property type="entry name" value="PFL-like glycyl radical enzymes"/>
    <property type="match status" value="1"/>
</dbReference>
<gene>
    <name evidence="1" type="ORF">SZ63_06075</name>
</gene>
<comment type="caution">
    <text evidence="1">The sequence shown here is derived from an EMBL/GenBank/DDBJ whole genome shotgun (WGS) entry which is preliminary data.</text>
</comment>
<dbReference type="PANTHER" id="PTHR21075:SF0">
    <property type="entry name" value="ANAEROBIC RIBONUCLEOSIDE-TRIPHOSPHATE REDUCTASE"/>
    <property type="match status" value="1"/>
</dbReference>
<dbReference type="InterPro" id="IPR012833">
    <property type="entry name" value="NrdD"/>
</dbReference>
<accession>A0A0H1R061</accession>
<dbReference type="GO" id="GO:0008998">
    <property type="term" value="F:ribonucleoside-triphosphate reductase (thioredoxin) activity"/>
    <property type="evidence" value="ECO:0007669"/>
    <property type="project" value="InterPro"/>
</dbReference>
<dbReference type="AlphaFoldDB" id="A0A0H1R061"/>
<sequence length="120" mass="13621">MNWSPEQLKLAEKYRSLDEIPAGERRYKCHTCHFVVDENPCPHCGETSLEIMCPLDHCDCHHSIVESIEYCPLCGKAVCPECGSHDVVQISRVTGYLQDVAGWNAGKQQELKDRVRYSVV</sequence>
<evidence type="ECO:0000313" key="2">
    <source>
        <dbReference type="Proteomes" id="UP000035301"/>
    </source>
</evidence>
<dbReference type="STRING" id="1550566.SZ63_06075"/>
<dbReference type="Proteomes" id="UP000035301">
    <property type="component" value="Unassembled WGS sequence"/>
</dbReference>
<evidence type="ECO:0000313" key="1">
    <source>
        <dbReference type="EMBL" id="KLK88570.1"/>
    </source>
</evidence>
<dbReference type="PANTHER" id="PTHR21075">
    <property type="entry name" value="ANAEROBIC RIBONUCLEOSIDE-TRIPHOSPHATE REDUCTASE"/>
    <property type="match status" value="1"/>
</dbReference>
<dbReference type="GO" id="GO:0006260">
    <property type="term" value="P:DNA replication"/>
    <property type="evidence" value="ECO:0007669"/>
    <property type="project" value="InterPro"/>
</dbReference>
<proteinExistence type="predicted"/>
<name>A0A0H1R061_9EURY</name>